<accession>A0AAV4SWQ3</accession>
<reference evidence="1 2" key="1">
    <citation type="submission" date="2021-06" db="EMBL/GenBank/DDBJ databases">
        <title>Caerostris extrusa draft genome.</title>
        <authorList>
            <person name="Kono N."/>
            <person name="Arakawa K."/>
        </authorList>
    </citation>
    <scope>NUCLEOTIDE SEQUENCE [LARGE SCALE GENOMIC DNA]</scope>
</reference>
<organism evidence="1 2">
    <name type="scientific">Caerostris extrusa</name>
    <name type="common">Bark spider</name>
    <name type="synonym">Caerostris bankana</name>
    <dbReference type="NCBI Taxonomy" id="172846"/>
    <lineage>
        <taxon>Eukaryota</taxon>
        <taxon>Metazoa</taxon>
        <taxon>Ecdysozoa</taxon>
        <taxon>Arthropoda</taxon>
        <taxon>Chelicerata</taxon>
        <taxon>Arachnida</taxon>
        <taxon>Araneae</taxon>
        <taxon>Araneomorphae</taxon>
        <taxon>Entelegynae</taxon>
        <taxon>Araneoidea</taxon>
        <taxon>Araneidae</taxon>
        <taxon>Caerostris</taxon>
    </lineage>
</organism>
<evidence type="ECO:0000313" key="1">
    <source>
        <dbReference type="EMBL" id="GIY38565.1"/>
    </source>
</evidence>
<gene>
    <name evidence="1" type="ORF">CEXT_409711</name>
</gene>
<evidence type="ECO:0000313" key="2">
    <source>
        <dbReference type="Proteomes" id="UP001054945"/>
    </source>
</evidence>
<proteinExistence type="predicted"/>
<sequence length="100" mass="12259">MIILVPRVLSYNTNRLPWSKILRVKQCGMFADFELDFHYVWIAFQFWSDAGLLMMGELMVFRDLWQQNYGKTIIFSLYWKILEFMIKEKFHTYREGRSNF</sequence>
<dbReference type="Proteomes" id="UP001054945">
    <property type="component" value="Unassembled WGS sequence"/>
</dbReference>
<comment type="caution">
    <text evidence="1">The sequence shown here is derived from an EMBL/GenBank/DDBJ whole genome shotgun (WGS) entry which is preliminary data.</text>
</comment>
<keyword evidence="2" id="KW-1185">Reference proteome</keyword>
<dbReference type="AlphaFoldDB" id="A0AAV4SWQ3"/>
<dbReference type="EMBL" id="BPLR01010324">
    <property type="protein sequence ID" value="GIY38565.1"/>
    <property type="molecule type" value="Genomic_DNA"/>
</dbReference>
<name>A0AAV4SWQ3_CAEEX</name>
<protein>
    <submittedName>
        <fullName evidence="1">Uncharacterized protein</fullName>
    </submittedName>
</protein>